<evidence type="ECO:0000313" key="1">
    <source>
        <dbReference type="Proteomes" id="UP000887579"/>
    </source>
</evidence>
<organism evidence="1 2">
    <name type="scientific">Panagrolaimus sp. ES5</name>
    <dbReference type="NCBI Taxonomy" id="591445"/>
    <lineage>
        <taxon>Eukaryota</taxon>
        <taxon>Metazoa</taxon>
        <taxon>Ecdysozoa</taxon>
        <taxon>Nematoda</taxon>
        <taxon>Chromadorea</taxon>
        <taxon>Rhabditida</taxon>
        <taxon>Tylenchina</taxon>
        <taxon>Panagrolaimomorpha</taxon>
        <taxon>Panagrolaimoidea</taxon>
        <taxon>Panagrolaimidae</taxon>
        <taxon>Panagrolaimus</taxon>
    </lineage>
</organism>
<dbReference type="WBParaSite" id="ES5_v2.g9935.t1">
    <property type="protein sequence ID" value="ES5_v2.g9935.t1"/>
    <property type="gene ID" value="ES5_v2.g9935"/>
</dbReference>
<accession>A0AC34GZS3</accession>
<protein>
    <submittedName>
        <fullName evidence="2">ABC transporter domain-containing protein</fullName>
    </submittedName>
</protein>
<sequence>MFVKDFKTLYRKKASLIIEILLICIFAPLLWGGSWKVNELVSGLNDEFSNNPNISFAPEIDRKHPTKIFFQKKGIIDHTQFSNFWTLLSSKCGNITRVEMNENPDVIITIKSLSTLPPKFDYELMLAKNDKIPYHNEPYVVPNIFGSDGEATNLGEPFSISQEAMTAQFCADLAFALMTNPNTKLDEKFFVRTVPAPNPTEFSNTMFFFVLFISIVFPLCMLLPTMITAAEVCAEKETGIHRYMIVMGLPRYIFYLSHLICAFIKMYLFIFLAGGALIVFYPKVGIYLFILMFLLGHIFLGIVFMFSTVFKKTLFVILSTFGFLILLFGIHSFVTKYIDVYDSSLATVLCCLNPMSAFSFGINHLSVMLSYKQPLQFFASWNYYLPFCGFKYAAEKDIIEDELPEVRCKIVPADTPSELMESSMEDEKGDFPAYFETDASSKTPDIEVSKLVKKWSNDEIAIKNVSFRAYRDQVTALLGHNGAGKSTVFGILTGSVRPTAGIVRIKGEPPTAIGEESNVGFCPQWNPLFPYLTVEEHLAFYGDVKTGESVPPEEIDAVLKMIGLFEDRTLRGSQLSGGMKRKLCVGIALIGESQVLLLDEPTAGIDPVARRTMLEIIEKAKEGRTILLTTHYMDEADYLSDRIIIMAKGEIVCNGSSDFLKARFATGFILTVDLNISSESVEGVKPNYNQAAADILNVAIKHCDGARMDGPISRQFNMVLPYGSQRKFPKLFKEFENRKDILKIESFDVRENNLEQVFIKVTDHADSAKEEEIHGKVEEFIQKKSNRITSNVCLFASQFLGLVIRKFRYTLRHYIQTSLPIFVIFILLIVLILNATKSTSNTKTRSDFYQGIESTDISTYSKKIKIYLGSLNGDGFTIGKLLRHVRNLPNVEMDQQILNEKQIQNSAFFTHISQSFYGIPPFAFGIENFHDSNTIYYRHVFPNGVPLALNLLGNSRFTVGKPITTTISIQQRDIEYSGDKKPQDYDLPMILISVFVFPLVFAFPVLLYNVEIHEGTLHLYQRTSMSILTYWLSAFVSDFVISMIPILITTILIFAFGIYDVGCLFGYWISVILISFSFLSQAFVVSNVFKTATWSIVFLFCWNFILYGIAVAIETIISMFLDVSFISKIIFPTYSLFSIFRKFNEKCHTSVGIMEPFELCKTNNDSCTSLGTDFIIVISSTVFYTLLLLLITYWRKIKNLFSLIPFPCCRPSELPAIQEDSDVLEERQKIEEKGMEKFAICTKNLRKDYSSSKIAVRDLSIGIKAGECFGLLGANGAGKSTTFNMLTAIVQPTYGTAVVNGVNIEDKPPFGFVPQKDAILGDLTVSETLMLFARLNGILNAGEVIECLMECLKLSHKRDNLAKNCSGGELRRLSLGVALVTNSDVIMMDEPTAGVDPRTRRNVWELLIALRANGTSQVLTSHSMEECEALCTRIGFINKGQLVGIGTSQYLKHRYGNTYLLTITMHGPDEPLAARLNIGVQKEFRGTAIVTNGTFPTLSWTVPKTDTPLSEMYEKLIEFVDRQPQPEPSKSAIKDFALVGTSLDEVFIAMTRNHIVDIPEINKNTA</sequence>
<evidence type="ECO:0000313" key="2">
    <source>
        <dbReference type="WBParaSite" id="ES5_v2.g9935.t1"/>
    </source>
</evidence>
<reference evidence="2" key="1">
    <citation type="submission" date="2022-11" db="UniProtKB">
        <authorList>
            <consortium name="WormBaseParasite"/>
        </authorList>
    </citation>
    <scope>IDENTIFICATION</scope>
</reference>
<dbReference type="Proteomes" id="UP000887579">
    <property type="component" value="Unplaced"/>
</dbReference>
<name>A0AC34GZS3_9BILA</name>
<proteinExistence type="predicted"/>